<proteinExistence type="predicted"/>
<evidence type="ECO:0000313" key="7">
    <source>
        <dbReference type="Proteomes" id="UP000094600"/>
    </source>
</evidence>
<evidence type="ECO:0000256" key="4">
    <source>
        <dbReference type="SAM" id="Phobius"/>
    </source>
</evidence>
<evidence type="ECO:0000259" key="5">
    <source>
        <dbReference type="PROSITE" id="PS50850"/>
    </source>
</evidence>
<name>A0ABN4S8P1_XENHO</name>
<feature type="transmembrane region" description="Helical" evidence="4">
    <location>
        <begin position="75"/>
        <end position="94"/>
    </location>
</feature>
<dbReference type="EMBL" id="CP016176">
    <property type="protein sequence ID" value="AOM42862.1"/>
    <property type="molecule type" value="Genomic_DNA"/>
</dbReference>
<gene>
    <name evidence="6" type="ORF">A9255_10605</name>
</gene>
<evidence type="ECO:0000256" key="1">
    <source>
        <dbReference type="ARBA" id="ARBA00022692"/>
    </source>
</evidence>
<dbReference type="Gene3D" id="1.20.1250.20">
    <property type="entry name" value="MFS general substrate transporter like domains"/>
    <property type="match status" value="1"/>
</dbReference>
<dbReference type="PROSITE" id="PS50850">
    <property type="entry name" value="MFS"/>
    <property type="match status" value="1"/>
</dbReference>
<protein>
    <recommendedName>
        <fullName evidence="5">Major facilitator superfamily (MFS) profile domain-containing protein</fullName>
    </recommendedName>
</protein>
<dbReference type="SUPFAM" id="SSF103473">
    <property type="entry name" value="MFS general substrate transporter"/>
    <property type="match status" value="1"/>
</dbReference>
<feature type="transmembrane region" description="Helical" evidence="4">
    <location>
        <begin position="12"/>
        <end position="35"/>
    </location>
</feature>
<dbReference type="Proteomes" id="UP000094600">
    <property type="component" value="Chromosome"/>
</dbReference>
<feature type="domain" description="Major facilitator superfamily (MFS) profile" evidence="5">
    <location>
        <begin position="1"/>
        <end position="104"/>
    </location>
</feature>
<keyword evidence="3 4" id="KW-0472">Membrane</keyword>
<keyword evidence="7" id="KW-1185">Reference proteome</keyword>
<accession>A0ABN4S8P1</accession>
<evidence type="ECO:0000256" key="2">
    <source>
        <dbReference type="ARBA" id="ARBA00022989"/>
    </source>
</evidence>
<dbReference type="InterPro" id="IPR036259">
    <property type="entry name" value="MFS_trans_sf"/>
</dbReference>
<evidence type="ECO:0000256" key="3">
    <source>
        <dbReference type="ARBA" id="ARBA00023136"/>
    </source>
</evidence>
<dbReference type="InterPro" id="IPR020846">
    <property type="entry name" value="MFS_dom"/>
</dbReference>
<organism evidence="6 7">
    <name type="scientific">Xenorhabdus hominickii</name>
    <dbReference type="NCBI Taxonomy" id="351679"/>
    <lineage>
        <taxon>Bacteria</taxon>
        <taxon>Pseudomonadati</taxon>
        <taxon>Pseudomonadota</taxon>
        <taxon>Gammaproteobacteria</taxon>
        <taxon>Enterobacterales</taxon>
        <taxon>Morganellaceae</taxon>
        <taxon>Xenorhabdus</taxon>
    </lineage>
</organism>
<sequence length="104" mass="11395">MFWCNDTTSGLWWGLVTIVFSIAEAILLPNLSILLDRLAPERYRGAYLGASTLAVLGLSLGPFVGGALLEWRGKGVFIVMALLCLGIAVLMLINKFKINLRLDK</sequence>
<keyword evidence="1 4" id="KW-0812">Transmembrane</keyword>
<feature type="transmembrane region" description="Helical" evidence="4">
    <location>
        <begin position="47"/>
        <end position="69"/>
    </location>
</feature>
<reference evidence="6 7" key="1">
    <citation type="submission" date="2016-06" db="EMBL/GenBank/DDBJ databases">
        <title>Bacterial characters and pathogenicity of Xenorhabdus hominickii from an entomopathogenic nematode, Steinernema monticolum.</title>
        <authorList>
            <person name="Park Y."/>
            <person name="Kim Y."/>
        </authorList>
    </citation>
    <scope>NUCLEOTIDE SEQUENCE [LARGE SCALE GENOMIC DNA]</scope>
    <source>
        <strain evidence="6 7">ANU1</strain>
    </source>
</reference>
<evidence type="ECO:0000313" key="6">
    <source>
        <dbReference type="EMBL" id="AOM42862.1"/>
    </source>
</evidence>
<keyword evidence="2 4" id="KW-1133">Transmembrane helix</keyword>